<keyword evidence="3" id="KW-1185">Reference proteome</keyword>
<evidence type="ECO:0000313" key="2">
    <source>
        <dbReference type="EMBL" id="RKO94058.1"/>
    </source>
</evidence>
<dbReference type="EMBL" id="KZ994025">
    <property type="protein sequence ID" value="RKO94058.1"/>
    <property type="molecule type" value="Genomic_DNA"/>
</dbReference>
<name>A0A4P9WQH0_9FUNG</name>
<evidence type="ECO:0000313" key="3">
    <source>
        <dbReference type="Proteomes" id="UP000269721"/>
    </source>
</evidence>
<evidence type="ECO:0000256" key="1">
    <source>
        <dbReference type="SAM" id="MobiDB-lite"/>
    </source>
</evidence>
<dbReference type="Proteomes" id="UP000269721">
    <property type="component" value="Unassembled WGS sequence"/>
</dbReference>
<proteinExistence type="predicted"/>
<feature type="region of interest" description="Disordered" evidence="1">
    <location>
        <begin position="42"/>
        <end position="66"/>
    </location>
</feature>
<sequence length="234" mass="25930">MPPEARQLARGHHVKATLAVVSPVETNAQSVILQQRFQSRYTQRAMSPSDHGSAAGAARQRSGEEKLWEEGKLREELWEENADDACREDVMLKNEGSVRIRGRVGSGVTETARWTRRREKHGGVVDVFNVLPAALLHRSPQKMAAPLGNKHVNGGLQEAEKIGFDPLSRDPSSPIVLVLGLGALIRADAWGTASYLSRYLRASRPPPKFLRVCPPSKRARVFGRYHTAGFLPER</sequence>
<protein>
    <submittedName>
        <fullName evidence="2">Uncharacterized protein</fullName>
    </submittedName>
</protein>
<gene>
    <name evidence="2" type="ORF">BDK51DRAFT_36761</name>
</gene>
<organism evidence="2 3">
    <name type="scientific">Blyttiomyces helicus</name>
    <dbReference type="NCBI Taxonomy" id="388810"/>
    <lineage>
        <taxon>Eukaryota</taxon>
        <taxon>Fungi</taxon>
        <taxon>Fungi incertae sedis</taxon>
        <taxon>Chytridiomycota</taxon>
        <taxon>Chytridiomycota incertae sedis</taxon>
        <taxon>Chytridiomycetes</taxon>
        <taxon>Chytridiomycetes incertae sedis</taxon>
        <taxon>Blyttiomyces</taxon>
    </lineage>
</organism>
<dbReference type="AlphaFoldDB" id="A0A4P9WQH0"/>
<accession>A0A4P9WQH0</accession>
<reference evidence="3" key="1">
    <citation type="journal article" date="2018" name="Nat. Microbiol.">
        <title>Leveraging single-cell genomics to expand the fungal tree of life.</title>
        <authorList>
            <person name="Ahrendt S.R."/>
            <person name="Quandt C.A."/>
            <person name="Ciobanu D."/>
            <person name="Clum A."/>
            <person name="Salamov A."/>
            <person name="Andreopoulos B."/>
            <person name="Cheng J.F."/>
            <person name="Woyke T."/>
            <person name="Pelin A."/>
            <person name="Henrissat B."/>
            <person name="Reynolds N.K."/>
            <person name="Benny G.L."/>
            <person name="Smith M.E."/>
            <person name="James T.Y."/>
            <person name="Grigoriev I.V."/>
        </authorList>
    </citation>
    <scope>NUCLEOTIDE SEQUENCE [LARGE SCALE GENOMIC DNA]</scope>
</reference>